<dbReference type="AlphaFoldDB" id="A0A224YCB4"/>
<accession>A0A224YCB4</accession>
<protein>
    <submittedName>
        <fullName evidence="1">Uncharacterized protein</fullName>
    </submittedName>
</protein>
<name>A0A224YCB4_9ACAR</name>
<reference evidence="1" key="1">
    <citation type="journal article" date="2017" name="Parasit. Vectors">
        <title>Sialotranscriptomics of Rhipicephalus zambeziensis reveals intricate expression profiles of secretory proteins and suggests tight temporal transcriptional regulation during blood-feeding.</title>
        <authorList>
            <person name="de Castro M.H."/>
            <person name="de Klerk D."/>
            <person name="Pienaar R."/>
            <person name="Rees D.J.G."/>
            <person name="Mans B.J."/>
        </authorList>
    </citation>
    <scope>NUCLEOTIDE SEQUENCE</scope>
    <source>
        <tissue evidence="1">Salivary glands</tissue>
    </source>
</reference>
<organism evidence="1">
    <name type="scientific">Rhipicephalus zambeziensis</name>
    <dbReference type="NCBI Taxonomy" id="60191"/>
    <lineage>
        <taxon>Eukaryota</taxon>
        <taxon>Metazoa</taxon>
        <taxon>Ecdysozoa</taxon>
        <taxon>Arthropoda</taxon>
        <taxon>Chelicerata</taxon>
        <taxon>Arachnida</taxon>
        <taxon>Acari</taxon>
        <taxon>Parasitiformes</taxon>
        <taxon>Ixodida</taxon>
        <taxon>Ixodoidea</taxon>
        <taxon>Ixodidae</taxon>
        <taxon>Rhipicephalinae</taxon>
        <taxon>Rhipicephalus</taxon>
        <taxon>Rhipicephalus</taxon>
    </lineage>
</organism>
<evidence type="ECO:0000313" key="1">
    <source>
        <dbReference type="EMBL" id="MAA13329.1"/>
    </source>
</evidence>
<sequence length="95" mass="10847">MCLPNICQLGSTTNRRFTIALKVQEKNKPGCTMMVTQAFKRMTRVPCTIFLLHIVSSLSTDAAKLTNSIIVSVWFFENELTVDQSYKRIKHKHSV</sequence>
<proteinExistence type="predicted"/>
<dbReference type="EMBL" id="GFPF01002183">
    <property type="protein sequence ID" value="MAA13329.1"/>
    <property type="molecule type" value="Transcribed_RNA"/>
</dbReference>